<keyword evidence="3" id="KW-1133">Transmembrane helix</keyword>
<feature type="region of interest" description="Disordered" evidence="2">
    <location>
        <begin position="630"/>
        <end position="670"/>
    </location>
</feature>
<keyword evidence="6" id="KW-1185">Reference proteome</keyword>
<proteinExistence type="inferred from homology"/>
<dbReference type="AlphaFoldDB" id="A0A1L3ZS11"/>
<reference evidence="6" key="1">
    <citation type="submission" date="2016-11" db="EMBL/GenBank/DDBJ databases">
        <title>Complete Genome Sequence of alachlor-degrading Sphingomonas sp. strain JJ-A5.</title>
        <authorList>
            <person name="Lee H."/>
            <person name="Ka J.-O."/>
        </authorList>
    </citation>
    <scope>NUCLEOTIDE SEQUENCE [LARGE SCALE GENOMIC DNA]</scope>
    <source>
        <strain evidence="6">JJ-A5</strain>
    </source>
</reference>
<evidence type="ECO:0000313" key="6">
    <source>
        <dbReference type="Proteomes" id="UP000182063"/>
    </source>
</evidence>
<evidence type="ECO:0000256" key="2">
    <source>
        <dbReference type="SAM" id="MobiDB-lite"/>
    </source>
</evidence>
<feature type="compositionally biased region" description="Low complexity" evidence="2">
    <location>
        <begin position="632"/>
        <end position="641"/>
    </location>
</feature>
<dbReference type="InterPro" id="IPR051203">
    <property type="entry name" value="Polysaccharide_Synthase-Rel"/>
</dbReference>
<dbReference type="InterPro" id="IPR036291">
    <property type="entry name" value="NAD(P)-bd_dom_sf"/>
</dbReference>
<accession>A0A1L3ZS11</accession>
<dbReference type="Proteomes" id="UP000182063">
    <property type="component" value="Chromosome"/>
</dbReference>
<feature type="compositionally biased region" description="Polar residues" evidence="2">
    <location>
        <begin position="652"/>
        <end position="670"/>
    </location>
</feature>
<evidence type="ECO:0000256" key="1">
    <source>
        <dbReference type="ARBA" id="ARBA00007430"/>
    </source>
</evidence>
<evidence type="ECO:0000259" key="4">
    <source>
        <dbReference type="Pfam" id="PF02719"/>
    </source>
</evidence>
<name>A0A1L3ZS11_9SPHN</name>
<organism evidence="5 6">
    <name type="scientific">Tardibacter chloracetimidivorans</name>
    <dbReference type="NCBI Taxonomy" id="1921510"/>
    <lineage>
        <taxon>Bacteria</taxon>
        <taxon>Pseudomonadati</taxon>
        <taxon>Pseudomonadota</taxon>
        <taxon>Alphaproteobacteria</taxon>
        <taxon>Sphingomonadales</taxon>
        <taxon>Sphingomonadaceae</taxon>
        <taxon>Tardibacter</taxon>
    </lineage>
</organism>
<keyword evidence="3" id="KW-0812">Transmembrane</keyword>
<feature type="domain" description="Polysaccharide biosynthesis protein CapD-like" evidence="4">
    <location>
        <begin position="302"/>
        <end position="585"/>
    </location>
</feature>
<dbReference type="SUPFAM" id="SSF51735">
    <property type="entry name" value="NAD(P)-binding Rossmann-fold domains"/>
    <property type="match status" value="1"/>
</dbReference>
<dbReference type="Gene3D" id="3.40.50.720">
    <property type="entry name" value="NAD(P)-binding Rossmann-like Domain"/>
    <property type="match status" value="2"/>
</dbReference>
<dbReference type="PANTHER" id="PTHR43318">
    <property type="entry name" value="UDP-N-ACETYLGLUCOSAMINE 4,6-DEHYDRATASE"/>
    <property type="match status" value="1"/>
</dbReference>
<feature type="transmembrane region" description="Helical" evidence="3">
    <location>
        <begin position="79"/>
        <end position="100"/>
    </location>
</feature>
<gene>
    <name evidence="5" type="ORF">BSL82_03110</name>
</gene>
<dbReference type="RefSeq" id="WP_072595987.1">
    <property type="nucleotide sequence ID" value="NZ_CP018221.1"/>
</dbReference>
<dbReference type="EMBL" id="CP018221">
    <property type="protein sequence ID" value="API58414.1"/>
    <property type="molecule type" value="Genomic_DNA"/>
</dbReference>
<protein>
    <submittedName>
        <fullName evidence="5">Nucleotide sugar dehydratase</fullName>
    </submittedName>
</protein>
<sequence length="670" mass="73712">MALMQNARMRFLAIIAIDLTMAASSLVFAVSLRVSGALEPAVVQGLWVAAPLFALIAFGVFNTIGIYRRMWRYTSLADIFMVVQGVTLSICVLLIALLVLGRLDWMPRSIPVIHWLLLVVMLGGARVARRMYCEYQRGDHGRPVRSTDSAHRRPSLLVGPWDRVETVLRLLESSADAEFRPVGILDDSGSHIRMKLRGVPILGSTDALEEVVKQMEAKGMRPASLIITESSERLRGPAMLRLVTQAESLGLKVACLPKLAELEHGRVGELDLRYIDMAELLGRPQAVLDSEVVSQAIHGRRVLVTGAGGTIGSELVRQIAPLRPSQLVLIDSSEFNLYSIDLELQENHPDIERKAVLCSIRQRPAVMQAFAEHRPDLVFHAAALKHVPLVEQHPCAGVQTNVLGTRNVADACKDYGVQAMVQVSTDKAVNPVGLMGATKRLGELYCQALDLEGQDDPDAPRFLTVRFGNVIGSSGSLIPLFQRQLRRGSSLTVTHPDIRRYFMTVHESVQLILQSTARALVGGVRRGRIFVLDMGEPIKIMDIARRMIRLAGLEPERDVKIDIVGLRPGEKLYEELFDEGERQLPSVISGIKEAEPIPVPLVTLNDAFDELARASASNDSAKTRALVRRLLESSAPAKPETEAEPQTETETVQFARSRQTRPTGTASHAA</sequence>
<dbReference type="Pfam" id="PF02719">
    <property type="entry name" value="Polysacc_synt_2"/>
    <property type="match status" value="1"/>
</dbReference>
<dbReference type="STRING" id="1921510.BSL82_03110"/>
<dbReference type="CDD" id="cd05237">
    <property type="entry name" value="UDP_invert_4-6DH_SDR_e"/>
    <property type="match status" value="1"/>
</dbReference>
<evidence type="ECO:0000313" key="5">
    <source>
        <dbReference type="EMBL" id="API58414.1"/>
    </source>
</evidence>
<dbReference type="InterPro" id="IPR003869">
    <property type="entry name" value="Polysac_CapD-like"/>
</dbReference>
<dbReference type="Pfam" id="PF13727">
    <property type="entry name" value="CoA_binding_3"/>
    <property type="match status" value="1"/>
</dbReference>
<dbReference type="KEGG" id="sphj:BSL82_03110"/>
<comment type="similarity">
    <text evidence="1">Belongs to the polysaccharide synthase family.</text>
</comment>
<feature type="transmembrane region" description="Helical" evidence="3">
    <location>
        <begin position="45"/>
        <end position="67"/>
    </location>
</feature>
<dbReference type="PANTHER" id="PTHR43318:SF1">
    <property type="entry name" value="POLYSACCHARIDE BIOSYNTHESIS PROTEIN EPSC-RELATED"/>
    <property type="match status" value="1"/>
</dbReference>
<keyword evidence="3" id="KW-0472">Membrane</keyword>
<evidence type="ECO:0000256" key="3">
    <source>
        <dbReference type="SAM" id="Phobius"/>
    </source>
</evidence>